<evidence type="ECO:0000256" key="4">
    <source>
        <dbReference type="ARBA" id="ARBA00022801"/>
    </source>
</evidence>
<dbReference type="PANTHER" id="PTHR42978:SF2">
    <property type="entry name" value="102 KBASES UNSTABLE REGION: FROM 1 TO 119443"/>
    <property type="match status" value="1"/>
</dbReference>
<evidence type="ECO:0000313" key="7">
    <source>
        <dbReference type="EMBL" id="KDQ55047.1"/>
    </source>
</evidence>
<name>A0A067PUU6_9AGAM</name>
<sequence>MDGIDVTGSTVKVYGINAGSLWWPYREVFQDSLQLPPEHGSTIPVFCFLIHHPEHGRYMFDLGIRKHGEGYPPACHESIKEFSATCNDSSAEQLSRGDVDPATVKGVIFSHLHWDHTGDITTFPSAEIILGKESKPLLDKPYPHFKEAFFAEWPAGRTATYLDFSESAANPPPTGFPRPIPRRVAPLGPFAQALDFFGDGSLYILDTPGHLPGHLTVLARVANTPGNAFILLAADTCHNRECYKTGHRLISELNYLDLEVARESVRKLAQVNSDAKEVLVMLAHEKEFEHEMPFFPNELGGWVVEEVAKKSKV</sequence>
<dbReference type="InParanoid" id="A0A067PUU6"/>
<dbReference type="GO" id="GO:0016787">
    <property type="term" value="F:hydrolase activity"/>
    <property type="evidence" value="ECO:0007669"/>
    <property type="project" value="UniProtKB-KW"/>
</dbReference>
<dbReference type="AlphaFoldDB" id="A0A067PUU6"/>
<dbReference type="GO" id="GO:0046872">
    <property type="term" value="F:metal ion binding"/>
    <property type="evidence" value="ECO:0007669"/>
    <property type="project" value="UniProtKB-KW"/>
</dbReference>
<dbReference type="HOGENOM" id="CLU_030571_1_1_1"/>
<keyword evidence="4" id="KW-0378">Hydrolase</keyword>
<evidence type="ECO:0000256" key="1">
    <source>
        <dbReference type="ARBA" id="ARBA00001947"/>
    </source>
</evidence>
<keyword evidence="5" id="KW-0862">Zinc</keyword>
<dbReference type="CDD" id="cd07730">
    <property type="entry name" value="metallo-hydrolase-like_MBL-fold"/>
    <property type="match status" value="1"/>
</dbReference>
<dbReference type="OrthoDB" id="10250730at2759"/>
<feature type="domain" description="Metallo-beta-lactamase" evidence="6">
    <location>
        <begin position="44"/>
        <end position="284"/>
    </location>
</feature>
<dbReference type="InterPro" id="IPR001279">
    <property type="entry name" value="Metallo-B-lactamas"/>
</dbReference>
<evidence type="ECO:0000256" key="2">
    <source>
        <dbReference type="ARBA" id="ARBA00007749"/>
    </source>
</evidence>
<dbReference type="STRING" id="933084.A0A067PUU6"/>
<dbReference type="InterPro" id="IPR036866">
    <property type="entry name" value="RibonucZ/Hydroxyglut_hydro"/>
</dbReference>
<evidence type="ECO:0000256" key="3">
    <source>
        <dbReference type="ARBA" id="ARBA00022723"/>
    </source>
</evidence>
<gene>
    <name evidence="7" type="ORF">JAAARDRAFT_159624</name>
</gene>
<dbReference type="EMBL" id="KL197726">
    <property type="protein sequence ID" value="KDQ55047.1"/>
    <property type="molecule type" value="Genomic_DNA"/>
</dbReference>
<reference evidence="8" key="1">
    <citation type="journal article" date="2014" name="Proc. Natl. Acad. Sci. U.S.A.">
        <title>Extensive sampling of basidiomycete genomes demonstrates inadequacy of the white-rot/brown-rot paradigm for wood decay fungi.</title>
        <authorList>
            <person name="Riley R."/>
            <person name="Salamov A.A."/>
            <person name="Brown D.W."/>
            <person name="Nagy L.G."/>
            <person name="Floudas D."/>
            <person name="Held B.W."/>
            <person name="Levasseur A."/>
            <person name="Lombard V."/>
            <person name="Morin E."/>
            <person name="Otillar R."/>
            <person name="Lindquist E.A."/>
            <person name="Sun H."/>
            <person name="LaButti K.M."/>
            <person name="Schmutz J."/>
            <person name="Jabbour D."/>
            <person name="Luo H."/>
            <person name="Baker S.E."/>
            <person name="Pisabarro A.G."/>
            <person name="Walton J.D."/>
            <person name="Blanchette R.A."/>
            <person name="Henrissat B."/>
            <person name="Martin F."/>
            <person name="Cullen D."/>
            <person name="Hibbett D.S."/>
            <person name="Grigoriev I.V."/>
        </authorList>
    </citation>
    <scope>NUCLEOTIDE SEQUENCE [LARGE SCALE GENOMIC DNA]</scope>
    <source>
        <strain evidence="8">MUCL 33604</strain>
    </source>
</reference>
<comment type="similarity">
    <text evidence="2">Belongs to the metallo-beta-lactamase superfamily.</text>
</comment>
<dbReference type="Proteomes" id="UP000027265">
    <property type="component" value="Unassembled WGS sequence"/>
</dbReference>
<evidence type="ECO:0000259" key="6">
    <source>
        <dbReference type="SMART" id="SM00849"/>
    </source>
</evidence>
<dbReference type="SUPFAM" id="SSF56281">
    <property type="entry name" value="Metallo-hydrolase/oxidoreductase"/>
    <property type="match status" value="1"/>
</dbReference>
<keyword evidence="8" id="KW-1185">Reference proteome</keyword>
<accession>A0A067PUU6</accession>
<comment type="cofactor">
    <cofactor evidence="1">
        <name>Zn(2+)</name>
        <dbReference type="ChEBI" id="CHEBI:29105"/>
    </cofactor>
</comment>
<feature type="non-terminal residue" evidence="7">
    <location>
        <position position="1"/>
    </location>
</feature>
<evidence type="ECO:0000256" key="5">
    <source>
        <dbReference type="ARBA" id="ARBA00022833"/>
    </source>
</evidence>
<evidence type="ECO:0000313" key="8">
    <source>
        <dbReference type="Proteomes" id="UP000027265"/>
    </source>
</evidence>
<dbReference type="SMART" id="SM00849">
    <property type="entry name" value="Lactamase_B"/>
    <property type="match status" value="1"/>
</dbReference>
<protein>
    <recommendedName>
        <fullName evidence="6">Metallo-beta-lactamase domain-containing protein</fullName>
    </recommendedName>
</protein>
<dbReference type="Gene3D" id="3.60.15.10">
    <property type="entry name" value="Ribonuclease Z/Hydroxyacylglutathione hydrolase-like"/>
    <property type="match status" value="1"/>
</dbReference>
<dbReference type="PANTHER" id="PTHR42978">
    <property type="entry name" value="QUORUM-QUENCHING LACTONASE YTNP-RELATED-RELATED"/>
    <property type="match status" value="1"/>
</dbReference>
<dbReference type="Pfam" id="PF00753">
    <property type="entry name" value="Lactamase_B"/>
    <property type="match status" value="1"/>
</dbReference>
<keyword evidence="3" id="KW-0479">Metal-binding</keyword>
<proteinExistence type="inferred from homology"/>
<dbReference type="InterPro" id="IPR051013">
    <property type="entry name" value="MBL_superfamily_lactonases"/>
</dbReference>
<organism evidence="7 8">
    <name type="scientific">Jaapia argillacea MUCL 33604</name>
    <dbReference type="NCBI Taxonomy" id="933084"/>
    <lineage>
        <taxon>Eukaryota</taxon>
        <taxon>Fungi</taxon>
        <taxon>Dikarya</taxon>
        <taxon>Basidiomycota</taxon>
        <taxon>Agaricomycotina</taxon>
        <taxon>Agaricomycetes</taxon>
        <taxon>Agaricomycetidae</taxon>
        <taxon>Jaapiales</taxon>
        <taxon>Jaapiaceae</taxon>
        <taxon>Jaapia</taxon>
    </lineage>
</organism>